<comment type="caution">
    <text evidence="1">The sequence shown here is derived from an EMBL/GenBank/DDBJ whole genome shotgun (WGS) entry which is preliminary data.</text>
</comment>
<dbReference type="Proteomes" id="UP001057402">
    <property type="component" value="Chromosome 1"/>
</dbReference>
<keyword evidence="2" id="KW-1185">Reference proteome</keyword>
<dbReference type="EMBL" id="CM042880">
    <property type="protein sequence ID" value="KAI4389807.1"/>
    <property type="molecule type" value="Genomic_DNA"/>
</dbReference>
<proteinExistence type="predicted"/>
<reference evidence="2" key="1">
    <citation type="journal article" date="2023" name="Front. Plant Sci.">
        <title>Chromosomal-level genome assembly of Melastoma candidum provides insights into trichome evolution.</title>
        <authorList>
            <person name="Zhong Y."/>
            <person name="Wu W."/>
            <person name="Sun C."/>
            <person name="Zou P."/>
            <person name="Liu Y."/>
            <person name="Dai S."/>
            <person name="Zhou R."/>
        </authorList>
    </citation>
    <scope>NUCLEOTIDE SEQUENCE [LARGE SCALE GENOMIC DNA]</scope>
</reference>
<name>A0ACB9SGA5_9MYRT</name>
<protein>
    <submittedName>
        <fullName evidence="1">Uncharacterized protein</fullName>
    </submittedName>
</protein>
<evidence type="ECO:0000313" key="2">
    <source>
        <dbReference type="Proteomes" id="UP001057402"/>
    </source>
</evidence>
<accession>A0ACB9SGA5</accession>
<gene>
    <name evidence="1" type="ORF">MLD38_001990</name>
</gene>
<organism evidence="1 2">
    <name type="scientific">Melastoma candidum</name>
    <dbReference type="NCBI Taxonomy" id="119954"/>
    <lineage>
        <taxon>Eukaryota</taxon>
        <taxon>Viridiplantae</taxon>
        <taxon>Streptophyta</taxon>
        <taxon>Embryophyta</taxon>
        <taxon>Tracheophyta</taxon>
        <taxon>Spermatophyta</taxon>
        <taxon>Magnoliopsida</taxon>
        <taxon>eudicotyledons</taxon>
        <taxon>Gunneridae</taxon>
        <taxon>Pentapetalae</taxon>
        <taxon>rosids</taxon>
        <taxon>malvids</taxon>
        <taxon>Myrtales</taxon>
        <taxon>Melastomataceae</taxon>
        <taxon>Melastomatoideae</taxon>
        <taxon>Melastomateae</taxon>
        <taxon>Melastoma</taxon>
    </lineage>
</organism>
<evidence type="ECO:0000313" key="1">
    <source>
        <dbReference type="EMBL" id="KAI4389807.1"/>
    </source>
</evidence>
<sequence>MSESTLGKAISCRAAVCRKAGEPLTIEEVRVEPPQEWEVRVKILCTSICHTDLTWWKMQVPGPWKPRILGHEAVGVVESVGTKVEGFKAGDRVVPVFQSNCETCTGCRSLKGNNCSLFAELGLGTNFDVAGRDGTSRFRGGVDGEEVLYHFLRVSSFCEYTVLDVAHVVRIGDDIPIDKACLLSCGVSTGIGGAWKVAEVEKGSTVAIFGLGVVGLAVAEGARSRGASKIIGVDLNPDKFEMGKKFGITDFVNPKACGEKSVSEVIKEMTGGGADYCFECVGLTSVVSEAFNSSREGWGKTVILGVEQQTAPLTFNPYEILKGRTVVGSFFGGLRPKTDIPGLLQKHADKELNLEGFVTQEVGFEDINEAFKLLVQGKSLRCLVWMDRE</sequence>